<keyword evidence="2" id="KW-1185">Reference proteome</keyword>
<accession>A0A1K2HLY3</accession>
<dbReference type="NCBIfam" id="TIGR02243">
    <property type="entry name" value="putative baseplate assembly protein"/>
    <property type="match status" value="1"/>
</dbReference>
<dbReference type="AlphaFoldDB" id="A0A1K2HLY3"/>
<dbReference type="EMBL" id="FPKR01000009">
    <property type="protein sequence ID" value="SFZ77577.1"/>
    <property type="molecule type" value="Genomic_DNA"/>
</dbReference>
<dbReference type="Proteomes" id="UP000186513">
    <property type="component" value="Unassembled WGS sequence"/>
</dbReference>
<gene>
    <name evidence="1" type="ORF">SAMN02745887_02500</name>
</gene>
<name>A0A1K2HLY3_9NEIS</name>
<dbReference type="InterPro" id="IPR011749">
    <property type="entry name" value="CHP02243"/>
</dbReference>
<dbReference type="OrthoDB" id="9027184at2"/>
<sequence>MPLIAPILDDRSFEQLRSELLARIPVFNPDWTDYNRSDPAITLLELFAYLGEGLQFRFNQIPEASRIAYLKLLDVPLYPARPARALLRWESQYPGGVQLYAGDQVRAGKLRYTLDADAQLWPLDCVSIARQRETTAPELLGPELQDTLKATIDAVAHAYPQAGSALAYRCVLLESDGSSPPLDFSGTVDQSVWIAVLKDPAVSLQLAAGQRLKLNLGYSPAASTPSLDALSPCPGEASARGPGLEWRASTPQLVNGQPRYIALRQSADTSLGFSNEGVVRLELPANLAELGLPPAPDGLAGTGDFPPPLDDERAEQVWFWLRAWRSDGSAIGPSRLICLNAVACSQTVAAGSELLGSGSGQPGQQFALSQLPVLLDPAWPCQLQVEEAGAWTDWQRVDNFDASSERDRHYSVDAEAGLVRFGARYPQIGQRVRMRAYRHGGGAAGNVPAQAINKLGDLITGLEPTLPLKRLGAEQAKCSNPFPASGGVDSESLEAALARIPGELRRRDRAVTRDDFAELALLTPGVELGRAECLPLFHAPDRVAPRAGTVSVVIWPARDALHPNAPLPDALQLKRVCQWLDTRRLVTTELFVIPPSYRQLAISLSLKVRDGYGLDAVRDWVELLLRRYLAPLPPYGPDGRGWPLGRRVLDRELAGVAMQVEGVEYVAELRLAGRNDAGNWQEASVVSIAAWEVPEVAAIAIVDEGSALPAPGQLVAPPALGMAVPVPVLREEC</sequence>
<reference evidence="1 2" key="1">
    <citation type="submission" date="2016-11" db="EMBL/GenBank/DDBJ databases">
        <authorList>
            <person name="Jaros S."/>
            <person name="Januszkiewicz K."/>
            <person name="Wedrychowicz H."/>
        </authorList>
    </citation>
    <scope>NUCLEOTIDE SEQUENCE [LARGE SCALE GENOMIC DNA]</scope>
    <source>
        <strain evidence="1 2">DSM 18899</strain>
    </source>
</reference>
<organism evidence="1 2">
    <name type="scientific">Chitinimonas taiwanensis DSM 18899</name>
    <dbReference type="NCBI Taxonomy" id="1121279"/>
    <lineage>
        <taxon>Bacteria</taxon>
        <taxon>Pseudomonadati</taxon>
        <taxon>Pseudomonadota</taxon>
        <taxon>Betaproteobacteria</taxon>
        <taxon>Neisseriales</taxon>
        <taxon>Chitinibacteraceae</taxon>
        <taxon>Chitinimonas</taxon>
    </lineage>
</organism>
<evidence type="ECO:0000313" key="2">
    <source>
        <dbReference type="Proteomes" id="UP000186513"/>
    </source>
</evidence>
<protein>
    <submittedName>
        <fullName evidence="1">Putative baseplate assembly protein</fullName>
    </submittedName>
</protein>
<dbReference type="STRING" id="1121279.SAMN02745887_02500"/>
<evidence type="ECO:0000313" key="1">
    <source>
        <dbReference type="EMBL" id="SFZ77577.1"/>
    </source>
</evidence>
<proteinExistence type="predicted"/>
<dbReference type="RefSeq" id="WP_072429003.1">
    <property type="nucleotide sequence ID" value="NZ_FPKR01000009.1"/>
</dbReference>